<accession>A0A3M7MIK8</accession>
<name>A0A3M7MIK8_9PLEO</name>
<keyword evidence="2" id="KW-1185">Reference proteome</keyword>
<dbReference type="EMBL" id="KE747844">
    <property type="protein sequence ID" value="RMZ74376.1"/>
    <property type="molecule type" value="Genomic_DNA"/>
</dbReference>
<sequence>MPRRQRSI</sequence>
<proteinExistence type="predicted"/>
<reference evidence="1 2" key="1">
    <citation type="journal article" date="2014" name="PLoS ONE">
        <title>De novo Genome Assembly of the Fungal Plant Pathogen Pyrenophora semeniperda.</title>
        <authorList>
            <person name="Soliai M.M."/>
            <person name="Meyer S.E."/>
            <person name="Udall J.A."/>
            <person name="Elzinga D.E."/>
            <person name="Hermansen R.A."/>
            <person name="Bodily P.M."/>
            <person name="Hart A.A."/>
            <person name="Coleman C.E."/>
        </authorList>
    </citation>
    <scope>NUCLEOTIDE SEQUENCE [LARGE SCALE GENOMIC DNA]</scope>
    <source>
        <strain evidence="1 2">CCB06</strain>
        <tissue evidence="1">Mycelium</tissue>
    </source>
</reference>
<protein>
    <submittedName>
        <fullName evidence="1">Uncharacterized protein</fullName>
    </submittedName>
</protein>
<gene>
    <name evidence="1" type="ORF">GMOD_00003402</name>
</gene>
<evidence type="ECO:0000313" key="2">
    <source>
        <dbReference type="Proteomes" id="UP000265663"/>
    </source>
</evidence>
<organism evidence="1 2">
    <name type="scientific">Pyrenophora seminiperda CCB06</name>
    <dbReference type="NCBI Taxonomy" id="1302712"/>
    <lineage>
        <taxon>Eukaryota</taxon>
        <taxon>Fungi</taxon>
        <taxon>Dikarya</taxon>
        <taxon>Ascomycota</taxon>
        <taxon>Pezizomycotina</taxon>
        <taxon>Dothideomycetes</taxon>
        <taxon>Pleosporomycetidae</taxon>
        <taxon>Pleosporales</taxon>
        <taxon>Pleosporineae</taxon>
        <taxon>Pleosporaceae</taxon>
        <taxon>Pyrenophora</taxon>
    </lineage>
</organism>
<evidence type="ECO:0000313" key="1">
    <source>
        <dbReference type="EMBL" id="RMZ74376.1"/>
    </source>
</evidence>
<dbReference type="Proteomes" id="UP000265663">
    <property type="component" value="Unassembled WGS sequence"/>
</dbReference>